<evidence type="ECO:0000313" key="1">
    <source>
        <dbReference type="EMBL" id="VFJ89583.1"/>
    </source>
</evidence>
<proteinExistence type="predicted"/>
<sequence length="88" mass="9733">MSSMPGMLPLLPNTELAPHMPKNDFIERLVQFQYIDEGVMSIDKAPIQLTLRNGVPRNWEGIVSLDKCGFLLVTDSFPASMLAFVAAP</sequence>
<name>A0A450UBH1_9GAMM</name>
<protein>
    <submittedName>
        <fullName evidence="1">Uncharacterized protein</fullName>
    </submittedName>
</protein>
<dbReference type="EMBL" id="CAADFH010000008">
    <property type="protein sequence ID" value="VFJ89583.1"/>
    <property type="molecule type" value="Genomic_DNA"/>
</dbReference>
<organism evidence="1">
    <name type="scientific">Candidatus Kentrum sp. LFY</name>
    <dbReference type="NCBI Taxonomy" id="2126342"/>
    <lineage>
        <taxon>Bacteria</taxon>
        <taxon>Pseudomonadati</taxon>
        <taxon>Pseudomonadota</taxon>
        <taxon>Gammaproteobacteria</taxon>
        <taxon>Candidatus Kentrum</taxon>
    </lineage>
</organism>
<accession>A0A450UBH1</accession>
<gene>
    <name evidence="1" type="ORF">BECKLFY1418A_GA0070994_100824</name>
</gene>
<reference evidence="1" key="1">
    <citation type="submission" date="2019-02" db="EMBL/GenBank/DDBJ databases">
        <authorList>
            <person name="Gruber-Vodicka R. H."/>
            <person name="Seah K. B. B."/>
        </authorList>
    </citation>
    <scope>NUCLEOTIDE SEQUENCE</scope>
    <source>
        <strain evidence="1">BECK_M6</strain>
    </source>
</reference>
<dbReference type="AlphaFoldDB" id="A0A450UBH1"/>